<keyword evidence="2 4" id="KW-0479">Metal-binding</keyword>
<dbReference type="Pfam" id="PF07587">
    <property type="entry name" value="PSD1"/>
    <property type="match status" value="1"/>
</dbReference>
<dbReference type="InterPro" id="IPR011444">
    <property type="entry name" value="DUF1549"/>
</dbReference>
<dbReference type="GO" id="GO:0009055">
    <property type="term" value="F:electron transfer activity"/>
    <property type="evidence" value="ECO:0007669"/>
    <property type="project" value="InterPro"/>
</dbReference>
<comment type="caution">
    <text evidence="7">The sequence shown here is derived from an EMBL/GenBank/DDBJ whole genome shotgun (WGS) entry which is preliminary data.</text>
</comment>
<proteinExistence type="predicted"/>
<accession>A0A4V3FI79</accession>
<dbReference type="SUPFAM" id="SSF46626">
    <property type="entry name" value="Cytochrome c"/>
    <property type="match status" value="1"/>
</dbReference>
<dbReference type="InterPro" id="IPR011429">
    <property type="entry name" value="Cyt_c_Planctomycete-type"/>
</dbReference>
<dbReference type="OrthoDB" id="174024at2"/>
<name>A0A4V3FI79_9BACT</name>
<dbReference type="InterPro" id="IPR022655">
    <property type="entry name" value="DUF1553"/>
</dbReference>
<dbReference type="EMBL" id="SOCA01000001">
    <property type="protein sequence ID" value="TDU81433.1"/>
    <property type="molecule type" value="Genomic_DNA"/>
</dbReference>
<feature type="domain" description="Cytochrome c" evidence="6">
    <location>
        <begin position="20"/>
        <end position="126"/>
    </location>
</feature>
<evidence type="ECO:0000256" key="3">
    <source>
        <dbReference type="ARBA" id="ARBA00023004"/>
    </source>
</evidence>
<dbReference type="RefSeq" id="WP_133793386.1">
    <property type="nucleotide sequence ID" value="NZ_SOCA01000001.1"/>
</dbReference>
<dbReference type="InterPro" id="IPR009056">
    <property type="entry name" value="Cyt_c-like_dom"/>
</dbReference>
<feature type="signal peptide" evidence="5">
    <location>
        <begin position="1"/>
        <end position="25"/>
    </location>
</feature>
<gene>
    <name evidence="7" type="ORF">EI77_00741</name>
</gene>
<keyword evidence="8" id="KW-1185">Reference proteome</keyword>
<evidence type="ECO:0000256" key="4">
    <source>
        <dbReference type="PROSITE-ProRule" id="PRU00433"/>
    </source>
</evidence>
<dbReference type="PANTHER" id="PTHR35889:SF3">
    <property type="entry name" value="F-BOX DOMAIN-CONTAINING PROTEIN"/>
    <property type="match status" value="1"/>
</dbReference>
<evidence type="ECO:0000256" key="1">
    <source>
        <dbReference type="ARBA" id="ARBA00022617"/>
    </source>
</evidence>
<dbReference type="Pfam" id="PF07635">
    <property type="entry name" value="PSCyt1"/>
    <property type="match status" value="1"/>
</dbReference>
<dbReference type="GO" id="GO:0046872">
    <property type="term" value="F:metal ion binding"/>
    <property type="evidence" value="ECO:0007669"/>
    <property type="project" value="UniProtKB-KW"/>
</dbReference>
<feature type="chain" id="PRO_5020265471" evidence="5">
    <location>
        <begin position="26"/>
        <end position="1104"/>
    </location>
</feature>
<dbReference type="InterPro" id="IPR036909">
    <property type="entry name" value="Cyt_c-like_dom_sf"/>
</dbReference>
<dbReference type="Proteomes" id="UP000295662">
    <property type="component" value="Unassembled WGS sequence"/>
</dbReference>
<evidence type="ECO:0000313" key="8">
    <source>
        <dbReference type="Proteomes" id="UP000295662"/>
    </source>
</evidence>
<evidence type="ECO:0000256" key="5">
    <source>
        <dbReference type="SAM" id="SignalP"/>
    </source>
</evidence>
<sequence length="1104" mass="122570">MTFQNPFFLRLIGGSIAVAGSFASAADTFPPEQIEFFEKNVRPVLAENCYSCHGGHKHENGLRLDMRSAVIRGSDYGKVVEPGNPGASKLIKAINHVAGVEAMPKKADKLKAEDIAALEKWVQMGLPWPEEKVLAEGHEKADPMKHWAFQPVKKPAGTVDSMVGAKLKAAGLDFAPAADAASLCRRIHVTLTGLQPSFEEVQAFEQATAKDAKAATDALVDKLLASPAYGERWGRVWLDVARYADTDGYQVAGKNTRYPYAYTYRDWVVKALNADMPYDQFLKYQLAADKMVPAGSNDPHLAALGYLSVGDRFISNKDLQTDDRIDVVSRGMLGLTVGCARCHDHKFDPIPARDYYALYSVFNSSEMPEADAFPVIGKAAKEEDAKDYDAKVAEIAKKEFDFKKKVYDEVRTPERVAEYLAFAQEAATIKDRNTLKGRAGALKLRDKVADQWGDFLKRHALKSKPHPVMLAWKEFAFLPADQFEAKAPEVVKAMIKPGSTLNAVARNELAKRPAPKKFEEVAALYADIFNTCLAGKEPDNDDWKQVREILQAAPCPMSVPVEQANLFFTRKDLTQTVKTANERVKLETEHPGAPPRAMVMLDREKPADVSIFIRGNPSRRGAVAPRGWLTMFGGESFKEGSGRLELAEKIASKDNPLTARVIVNRVWTQHFGRPLVGQTSDFGVQTEKPLQQDVLDYLAATFMEDGWSLKKLHQRILNSRAYQQTALSTPEKNLKDADNDLISRQNRQRLDYESMRDAMLQVAGDLDRAQMGGRAVLLNDKLADSRRSLYLLVDRYEQATVPAMFDFANPDNHSPMRYVTTVPQQALFLMNSPFMQQRSTKLAAETPVKGSTIDSESIQALYQRVLLRKAGPEEVEMAQRFCNDAKELSTRSAAFVWTYGSGKVEKDAATGKVSLGGFVPFPHFGKVGQSTYRWTPDKVHPSKEFGHLYIGAGNGHPGKEVAVVMQWSSPFEKEKIFISGLLKRSSPKGNGVRAWIISNRAGKIREELIKPASNLELNAEIEVTQDEVLSFVVESENGSTDSDSFSWAPKIERKDASGVLALVTNAETDFCGPDLWPVKRPKPQSALAQLAQVLMMSNEFQFVD</sequence>
<protein>
    <submittedName>
        <fullName evidence="7">Cytochrome c</fullName>
    </submittedName>
</protein>
<organism evidence="7 8">
    <name type="scientific">Prosthecobacter fusiformis</name>
    <dbReference type="NCBI Taxonomy" id="48464"/>
    <lineage>
        <taxon>Bacteria</taxon>
        <taxon>Pseudomonadati</taxon>
        <taxon>Verrucomicrobiota</taxon>
        <taxon>Verrucomicrobiia</taxon>
        <taxon>Verrucomicrobiales</taxon>
        <taxon>Verrucomicrobiaceae</taxon>
        <taxon>Prosthecobacter</taxon>
    </lineage>
</organism>
<reference evidence="7 8" key="1">
    <citation type="submission" date="2019-03" db="EMBL/GenBank/DDBJ databases">
        <title>Genomic Encyclopedia of Archaeal and Bacterial Type Strains, Phase II (KMG-II): from individual species to whole genera.</title>
        <authorList>
            <person name="Goeker M."/>
        </authorList>
    </citation>
    <scope>NUCLEOTIDE SEQUENCE [LARGE SCALE GENOMIC DNA]</scope>
    <source>
        <strain evidence="7 8">ATCC 25309</strain>
    </source>
</reference>
<dbReference type="AlphaFoldDB" id="A0A4V3FI79"/>
<dbReference type="PROSITE" id="PS51007">
    <property type="entry name" value="CYTC"/>
    <property type="match status" value="1"/>
</dbReference>
<keyword evidence="1 4" id="KW-0349">Heme</keyword>
<evidence type="ECO:0000313" key="7">
    <source>
        <dbReference type="EMBL" id="TDU81433.1"/>
    </source>
</evidence>
<dbReference type="GO" id="GO:0020037">
    <property type="term" value="F:heme binding"/>
    <property type="evidence" value="ECO:0007669"/>
    <property type="project" value="InterPro"/>
</dbReference>
<keyword evidence="3 4" id="KW-0408">Iron</keyword>
<evidence type="ECO:0000256" key="2">
    <source>
        <dbReference type="ARBA" id="ARBA00022723"/>
    </source>
</evidence>
<evidence type="ECO:0000259" key="6">
    <source>
        <dbReference type="PROSITE" id="PS51007"/>
    </source>
</evidence>
<dbReference type="Pfam" id="PF07583">
    <property type="entry name" value="PSCyt2"/>
    <property type="match status" value="1"/>
</dbReference>
<dbReference type="PANTHER" id="PTHR35889">
    <property type="entry name" value="CYCLOINULO-OLIGOSACCHARIDE FRUCTANOTRANSFERASE-RELATED"/>
    <property type="match status" value="1"/>
</dbReference>
<keyword evidence="5" id="KW-0732">Signal</keyword>